<dbReference type="InterPro" id="IPR007159">
    <property type="entry name" value="SpoVT-AbrB_dom"/>
</dbReference>
<gene>
    <name evidence="4" type="ORF">U1T56_19155</name>
</gene>
<accession>A0ABU8XWL1</accession>
<comment type="caution">
    <text evidence="4">The sequence shown here is derived from an EMBL/GenBank/DDBJ whole genome shotgun (WGS) entry which is preliminary data.</text>
</comment>
<feature type="coiled-coil region" evidence="2">
    <location>
        <begin position="36"/>
        <end position="63"/>
    </location>
</feature>
<dbReference type="SMART" id="SM00966">
    <property type="entry name" value="SpoVT_AbrB"/>
    <property type="match status" value="1"/>
</dbReference>
<dbReference type="Proteomes" id="UP001375743">
    <property type="component" value="Unassembled WGS sequence"/>
</dbReference>
<reference evidence="4 5" key="1">
    <citation type="submission" date="2024-01" db="EMBL/GenBank/DDBJ databases">
        <title>Multi-omics insights into the function and evolution of sodium benzoate biodegradation pathways in Benzoatithermus flavus gen. nov., sp. nov. from hot spring.</title>
        <authorList>
            <person name="Hu C.-J."/>
            <person name="Li W.-J."/>
        </authorList>
    </citation>
    <scope>NUCLEOTIDE SEQUENCE [LARGE SCALE GENOMIC DNA]</scope>
    <source>
        <strain evidence="4 5">SYSU G07066</strain>
    </source>
</reference>
<keyword evidence="5" id="KW-1185">Reference proteome</keyword>
<sequence>MRGLRVKVAENGRLSLPIEIRRQLGLEKGGTVVLKVENGEVRMTTLEETVRRIQERMRKLTQGKNISVADFLAWKKEQAALERREDAGPAESDR</sequence>
<dbReference type="NCBIfam" id="TIGR01439">
    <property type="entry name" value="lp_hng_hel_AbrB"/>
    <property type="match status" value="1"/>
</dbReference>
<evidence type="ECO:0000256" key="2">
    <source>
        <dbReference type="SAM" id="Coils"/>
    </source>
</evidence>
<dbReference type="InterPro" id="IPR037914">
    <property type="entry name" value="SpoVT-AbrB_sf"/>
</dbReference>
<dbReference type="RefSeq" id="WP_418161125.1">
    <property type="nucleotide sequence ID" value="NZ_JBBLZC010000024.1"/>
</dbReference>
<dbReference type="PROSITE" id="PS51740">
    <property type="entry name" value="SPOVT_ABRB"/>
    <property type="match status" value="1"/>
</dbReference>
<dbReference type="Gene3D" id="2.10.260.10">
    <property type="match status" value="1"/>
</dbReference>
<keyword evidence="2" id="KW-0175">Coiled coil</keyword>
<evidence type="ECO:0000256" key="1">
    <source>
        <dbReference type="PROSITE-ProRule" id="PRU01076"/>
    </source>
</evidence>
<proteinExistence type="predicted"/>
<organism evidence="4 5">
    <name type="scientific">Benzoatithermus flavus</name>
    <dbReference type="NCBI Taxonomy" id="3108223"/>
    <lineage>
        <taxon>Bacteria</taxon>
        <taxon>Pseudomonadati</taxon>
        <taxon>Pseudomonadota</taxon>
        <taxon>Alphaproteobacteria</taxon>
        <taxon>Geminicoccales</taxon>
        <taxon>Geminicoccaceae</taxon>
        <taxon>Benzoatithermus</taxon>
    </lineage>
</organism>
<dbReference type="GO" id="GO:0003677">
    <property type="term" value="F:DNA binding"/>
    <property type="evidence" value="ECO:0007669"/>
    <property type="project" value="UniProtKB-KW"/>
</dbReference>
<dbReference type="SUPFAM" id="SSF89447">
    <property type="entry name" value="AbrB/MazE/MraZ-like"/>
    <property type="match status" value="1"/>
</dbReference>
<dbReference type="EMBL" id="JBBLZC010000024">
    <property type="protein sequence ID" value="MEK0085276.1"/>
    <property type="molecule type" value="Genomic_DNA"/>
</dbReference>
<evidence type="ECO:0000313" key="4">
    <source>
        <dbReference type="EMBL" id="MEK0085276.1"/>
    </source>
</evidence>
<evidence type="ECO:0000313" key="5">
    <source>
        <dbReference type="Proteomes" id="UP001375743"/>
    </source>
</evidence>
<keyword evidence="1 4" id="KW-0238">DNA-binding</keyword>
<name>A0ABU8XWL1_9PROT</name>
<dbReference type="Pfam" id="PF04014">
    <property type="entry name" value="MazE_antitoxin"/>
    <property type="match status" value="1"/>
</dbReference>
<evidence type="ECO:0000259" key="3">
    <source>
        <dbReference type="PROSITE" id="PS51740"/>
    </source>
</evidence>
<protein>
    <submittedName>
        <fullName evidence="4">AbrB/MazE/SpoVT family DNA-binding domain-containing protein</fullName>
    </submittedName>
</protein>
<feature type="domain" description="SpoVT-AbrB" evidence="3">
    <location>
        <begin position="3"/>
        <end position="48"/>
    </location>
</feature>